<dbReference type="EMBL" id="MN739039">
    <property type="protein sequence ID" value="QHS84959.1"/>
    <property type="molecule type" value="Genomic_DNA"/>
</dbReference>
<organism evidence="2">
    <name type="scientific">viral metagenome</name>
    <dbReference type="NCBI Taxonomy" id="1070528"/>
    <lineage>
        <taxon>unclassified sequences</taxon>
        <taxon>metagenomes</taxon>
        <taxon>organismal metagenomes</taxon>
    </lineage>
</organism>
<accession>A0A6C0B0B0</accession>
<evidence type="ECO:0000313" key="2">
    <source>
        <dbReference type="EMBL" id="QHS84959.1"/>
    </source>
</evidence>
<sequence length="329" mass="38016">METEEINAKSTQTSNNIIENVSDFALNNHQIESIYMGVGTYYSIVLDLISLYLKGQKLLYTESKTFCEMVLYCLMLPAIFISSACTVLNAPLKSVKNGATVVSALNGFNSFLLAFVTYVKLDAKAEAHKTSAYQFDKLQSACEFYSGKAQLIPDKDIGKKVYEFIETIEKKVGEIKDANQFSLPEVIRYRYNHIYSYNIFAMMKKDKTKRSLHIQRLINITNVIKERQGVKTKDCTIVDVGAIKSFSIEIPPKRSFFSKKEKSNQPELDIYDPNISLQRLLNERDKYIQEIIEYRDMSIGLTQDYNDESEQWIKRKQNEFFAIFNWLKI</sequence>
<feature type="transmembrane region" description="Helical" evidence="1">
    <location>
        <begin position="98"/>
        <end position="119"/>
    </location>
</feature>
<evidence type="ECO:0000256" key="1">
    <source>
        <dbReference type="SAM" id="Phobius"/>
    </source>
</evidence>
<protein>
    <submittedName>
        <fullName evidence="2">Uncharacterized protein</fullName>
    </submittedName>
</protein>
<dbReference type="AlphaFoldDB" id="A0A6C0B0B0"/>
<feature type="transmembrane region" description="Helical" evidence="1">
    <location>
        <begin position="34"/>
        <end position="53"/>
    </location>
</feature>
<keyword evidence="1" id="KW-1133">Transmembrane helix</keyword>
<feature type="transmembrane region" description="Helical" evidence="1">
    <location>
        <begin position="65"/>
        <end position="92"/>
    </location>
</feature>
<keyword evidence="1" id="KW-0472">Membrane</keyword>
<name>A0A6C0B0B0_9ZZZZ</name>
<proteinExistence type="predicted"/>
<reference evidence="2" key="1">
    <citation type="journal article" date="2020" name="Nature">
        <title>Giant virus diversity and host interactions through global metagenomics.</title>
        <authorList>
            <person name="Schulz F."/>
            <person name="Roux S."/>
            <person name="Paez-Espino D."/>
            <person name="Jungbluth S."/>
            <person name="Walsh D.A."/>
            <person name="Denef V.J."/>
            <person name="McMahon K.D."/>
            <person name="Konstantinidis K.T."/>
            <person name="Eloe-Fadrosh E.A."/>
            <person name="Kyrpides N.C."/>
            <person name="Woyke T."/>
        </authorList>
    </citation>
    <scope>NUCLEOTIDE SEQUENCE</scope>
    <source>
        <strain evidence="2">GVMAG-M-3300009182-67</strain>
    </source>
</reference>
<keyword evidence="1" id="KW-0812">Transmembrane</keyword>